<dbReference type="InterPro" id="IPR007737">
    <property type="entry name" value="Mga_HTH"/>
</dbReference>
<dbReference type="Pfam" id="PF05043">
    <property type="entry name" value="Mga"/>
    <property type="match status" value="1"/>
</dbReference>
<dbReference type="PANTHER" id="PTHR30185">
    <property type="entry name" value="CRYPTIC BETA-GLUCOSIDE BGL OPERON ANTITERMINATOR"/>
    <property type="match status" value="1"/>
</dbReference>
<dbReference type="PANTHER" id="PTHR30185:SF12">
    <property type="entry name" value="TRANSCRIPTIONAL REGULATOR MANR"/>
    <property type="match status" value="1"/>
</dbReference>
<dbReference type="InterPro" id="IPR050661">
    <property type="entry name" value="BglG_antiterminators"/>
</dbReference>
<accession>A0ABU3F8U1</accession>
<evidence type="ECO:0000259" key="3">
    <source>
        <dbReference type="Pfam" id="PF05043"/>
    </source>
</evidence>
<reference evidence="4" key="1">
    <citation type="submission" date="2023-03" db="EMBL/GenBank/DDBJ databases">
        <authorList>
            <person name="Shen W."/>
            <person name="Cai J."/>
        </authorList>
    </citation>
    <scope>NUCLEOTIDE SEQUENCE</scope>
    <source>
        <strain evidence="4">P66-3</strain>
    </source>
</reference>
<evidence type="ECO:0000256" key="1">
    <source>
        <dbReference type="ARBA" id="ARBA00023015"/>
    </source>
</evidence>
<name>A0ABU3F8U1_9ENTE</name>
<dbReference type="EMBL" id="JARQAJ010000002">
    <property type="protein sequence ID" value="MDT2759093.1"/>
    <property type="molecule type" value="Genomic_DNA"/>
</dbReference>
<dbReference type="RefSeq" id="WP_311829649.1">
    <property type="nucleotide sequence ID" value="NZ_JARQAJ010000002.1"/>
</dbReference>
<evidence type="ECO:0000256" key="2">
    <source>
        <dbReference type="ARBA" id="ARBA00023163"/>
    </source>
</evidence>
<evidence type="ECO:0000313" key="5">
    <source>
        <dbReference type="Proteomes" id="UP001181046"/>
    </source>
</evidence>
<keyword evidence="1" id="KW-0805">Transcription regulation</keyword>
<comment type="caution">
    <text evidence="4">The sequence shown here is derived from an EMBL/GenBank/DDBJ whole genome shotgun (WGS) entry which is preliminary data.</text>
</comment>
<keyword evidence="5" id="KW-1185">Reference proteome</keyword>
<evidence type="ECO:0000313" key="4">
    <source>
        <dbReference type="EMBL" id="MDT2759093.1"/>
    </source>
</evidence>
<feature type="domain" description="Mga helix-turn-helix" evidence="3">
    <location>
        <begin position="74"/>
        <end position="158"/>
    </location>
</feature>
<proteinExistence type="predicted"/>
<keyword evidence="2" id="KW-0804">Transcription</keyword>
<gene>
    <name evidence="4" type="ORF">P7H27_04890</name>
</gene>
<dbReference type="Proteomes" id="UP001181046">
    <property type="component" value="Unassembled WGS sequence"/>
</dbReference>
<protein>
    <submittedName>
        <fullName evidence="4">Helix-turn-helix domain-containing protein</fullName>
    </submittedName>
</protein>
<organism evidence="4 5">
    <name type="scientific">Enterococcus xiangfangensis</name>
    <dbReference type="NCBI Taxonomy" id="1296537"/>
    <lineage>
        <taxon>Bacteria</taxon>
        <taxon>Bacillati</taxon>
        <taxon>Bacillota</taxon>
        <taxon>Bacilli</taxon>
        <taxon>Lactobacillales</taxon>
        <taxon>Enterococcaceae</taxon>
        <taxon>Enterococcus</taxon>
    </lineage>
</organism>
<sequence length="507" mass="58927">MNLRPLLKRDSQRQLHLIETLYYSQHARSSEELAKITRCTPPALLNDIRSVNSQSDYYKIVRKNSLYQLELKDNAALDVLYSTLLNQSMAFKVLEAIFFEECYSLSELSQKLFCSLTTIQVAMKDLQAALGTWKLTIHRRPFRLTGNETAIRHLFFLYLSEKKMARADTRFSPEFFELGDAVIHSIIENNQLSVSLAQYNRLRLSFFISLVRISKGHRISSRSLKSTSITAPSQRAVTRFGPHLRKELKILYSEDIMKDSFWLLYSDLFLLSDKQKQQILKTNYSLAYHYETHYELAEKLSQMLVDPLTEEQKEQLVTILINQHLFHAGTKEFISVLQDRKKDCLRLLETFHAHCVYQLRNLVVEFTEDYQLFDSPEFIDNYIYQIVAAVPTCLNGMKQSEKPVNLLVVSTDSKMQESLLTELLRFSIRGNYDIQQVNVQQLQDNSYLAVFEKYDIVISTSTFDVPTCQTPIIAVELCPSIQSLNKIQQLVDQISKRGYQPLTKKER</sequence>